<keyword evidence="3" id="KW-1185">Reference proteome</keyword>
<evidence type="ECO:0000313" key="3">
    <source>
        <dbReference type="Proteomes" id="UP000006591"/>
    </source>
</evidence>
<accession>A0A0E0J7R3</accession>
<proteinExistence type="predicted"/>
<dbReference type="Proteomes" id="UP000006591">
    <property type="component" value="Chromosome 12"/>
</dbReference>
<reference evidence="2" key="1">
    <citation type="submission" date="2015-04" db="UniProtKB">
        <authorList>
            <consortium name="EnsemblPlants"/>
        </authorList>
    </citation>
    <scope>IDENTIFICATION</scope>
    <source>
        <strain evidence="2">SL10</strain>
    </source>
</reference>
<sequence length="266" mass="30339">MGKSVKKSVKKPKTKKASSGLGPSIFSEKRLRKLLKKGTIADAKLLDFSAELLKRLFSRFALEGKNLLNELQNLKGITVFKRKRNFLANAFADFVRKKLKPLVITKSFSLGKRNLRNWCSVIRKRKSNLNLLDKLKKKKLPLIGNARQQLFKSCNKRVAILLAGLSRNLEPSLRSLMKMIQTLRVDNRLQAAKEMTVASKRKSVIHRVGPSENKNLKHIAFRAQTKYSPRVFYQSEDKIYYDDTFGKSDIEMVVYVILLSSLGIVG</sequence>
<evidence type="ECO:0000256" key="1">
    <source>
        <dbReference type="SAM" id="MobiDB-lite"/>
    </source>
</evidence>
<feature type="compositionally biased region" description="Basic residues" evidence="1">
    <location>
        <begin position="1"/>
        <end position="16"/>
    </location>
</feature>
<reference evidence="2" key="2">
    <citation type="submission" date="2018-04" db="EMBL/GenBank/DDBJ databases">
        <title>OnivRS2 (Oryza nivara Reference Sequence Version 2).</title>
        <authorList>
            <person name="Zhang J."/>
            <person name="Kudrna D."/>
            <person name="Lee S."/>
            <person name="Talag J."/>
            <person name="Rajasekar S."/>
            <person name="Welchert J."/>
            <person name="Hsing Y.-I."/>
            <person name="Wing R.A."/>
        </authorList>
    </citation>
    <scope>NUCLEOTIDE SEQUENCE [LARGE SCALE GENOMIC DNA]</scope>
    <source>
        <strain evidence="2">SL10</strain>
    </source>
</reference>
<feature type="region of interest" description="Disordered" evidence="1">
    <location>
        <begin position="1"/>
        <end position="22"/>
    </location>
</feature>
<name>A0A0E0J7R3_ORYNI</name>
<dbReference type="Gramene" id="ONIVA12G05110.1">
    <property type="protein sequence ID" value="ONIVA12G05110.1"/>
    <property type="gene ID" value="ONIVA12G05110"/>
</dbReference>
<evidence type="ECO:0000313" key="2">
    <source>
        <dbReference type="EnsemblPlants" id="ONIVA12G05110.1"/>
    </source>
</evidence>
<dbReference type="EnsemblPlants" id="ONIVA12G05110.1">
    <property type="protein sequence ID" value="ONIVA12G05110.1"/>
    <property type="gene ID" value="ONIVA12G05110"/>
</dbReference>
<organism evidence="2">
    <name type="scientific">Oryza nivara</name>
    <name type="common">Indian wild rice</name>
    <name type="synonym">Oryza sativa f. spontanea</name>
    <dbReference type="NCBI Taxonomy" id="4536"/>
    <lineage>
        <taxon>Eukaryota</taxon>
        <taxon>Viridiplantae</taxon>
        <taxon>Streptophyta</taxon>
        <taxon>Embryophyta</taxon>
        <taxon>Tracheophyta</taxon>
        <taxon>Spermatophyta</taxon>
        <taxon>Magnoliopsida</taxon>
        <taxon>Liliopsida</taxon>
        <taxon>Poales</taxon>
        <taxon>Poaceae</taxon>
        <taxon>BOP clade</taxon>
        <taxon>Oryzoideae</taxon>
        <taxon>Oryzeae</taxon>
        <taxon>Oryzinae</taxon>
        <taxon>Oryza</taxon>
    </lineage>
</organism>
<dbReference type="HOGENOM" id="CLU_1047264_0_0_1"/>
<protein>
    <submittedName>
        <fullName evidence="2">Uncharacterized protein</fullName>
    </submittedName>
</protein>
<dbReference type="AlphaFoldDB" id="A0A0E0J7R3"/>